<evidence type="ECO:0000256" key="16">
    <source>
        <dbReference type="PROSITE-ProRule" id="PRU00649"/>
    </source>
</evidence>
<dbReference type="SMART" id="SM00508">
    <property type="entry name" value="PostSET"/>
    <property type="match status" value="1"/>
</dbReference>
<accession>A0A9P8AGS0</accession>
<feature type="region of interest" description="Disordered" evidence="17">
    <location>
        <begin position="522"/>
        <end position="564"/>
    </location>
</feature>
<dbReference type="GeneID" id="66116898"/>
<dbReference type="InterPro" id="IPR006560">
    <property type="entry name" value="AWS_dom"/>
</dbReference>
<dbReference type="SUPFAM" id="SSF47676">
    <property type="entry name" value="Conserved domain common to transcription factors TFIIS, elongin A, CRSP70"/>
    <property type="match status" value="1"/>
</dbReference>
<dbReference type="InterPro" id="IPR001214">
    <property type="entry name" value="SET_dom"/>
</dbReference>
<feature type="domain" description="AWS" evidence="21">
    <location>
        <begin position="46"/>
        <end position="104"/>
    </location>
</feature>
<evidence type="ECO:0000256" key="15">
    <source>
        <dbReference type="ARBA" id="ARBA00047545"/>
    </source>
</evidence>
<feature type="region of interest" description="Disordered" evidence="17">
    <location>
        <begin position="589"/>
        <end position="626"/>
    </location>
</feature>
<organism evidence="23 24">
    <name type="scientific">Scheffersomyces spartinae</name>
    <dbReference type="NCBI Taxonomy" id="45513"/>
    <lineage>
        <taxon>Eukaryota</taxon>
        <taxon>Fungi</taxon>
        <taxon>Dikarya</taxon>
        <taxon>Ascomycota</taxon>
        <taxon>Saccharomycotina</taxon>
        <taxon>Pichiomycetes</taxon>
        <taxon>Debaryomycetaceae</taxon>
        <taxon>Scheffersomyces</taxon>
    </lineage>
</organism>
<dbReference type="GO" id="GO:0006355">
    <property type="term" value="P:regulation of DNA-templated transcription"/>
    <property type="evidence" value="ECO:0007669"/>
    <property type="project" value="InterPro"/>
</dbReference>
<evidence type="ECO:0000256" key="5">
    <source>
        <dbReference type="ARBA" id="ARBA00018028"/>
    </source>
</evidence>
<keyword evidence="24" id="KW-1185">Reference proteome</keyword>
<dbReference type="EC" id="2.1.1.359" evidence="4"/>
<dbReference type="PANTHER" id="PTHR22884">
    <property type="entry name" value="SET DOMAIN PROTEINS"/>
    <property type="match status" value="1"/>
</dbReference>
<protein>
    <recommendedName>
        <fullName evidence="5">Histone-lysine N-methyltransferase, H3 lysine-36 specific</fullName>
        <ecNumber evidence="4">2.1.1.359</ecNumber>
    </recommendedName>
    <alternativeName>
        <fullName evidence="14">SET domain-containing protein 2</fullName>
    </alternativeName>
</protein>
<feature type="domain" description="SET" evidence="19">
    <location>
        <begin position="106"/>
        <end position="223"/>
    </location>
</feature>
<dbReference type="InterPro" id="IPR001202">
    <property type="entry name" value="WW_dom"/>
</dbReference>
<dbReference type="InterPro" id="IPR035441">
    <property type="entry name" value="TFIIS/LEDGF_dom_sf"/>
</dbReference>
<dbReference type="Pfam" id="PF08711">
    <property type="entry name" value="Med26"/>
    <property type="match status" value="1"/>
</dbReference>
<dbReference type="SUPFAM" id="SSF82199">
    <property type="entry name" value="SET domain"/>
    <property type="match status" value="1"/>
</dbReference>
<evidence type="ECO:0000256" key="1">
    <source>
        <dbReference type="ARBA" id="ARBA00003901"/>
    </source>
</evidence>
<dbReference type="InterPro" id="IPR046341">
    <property type="entry name" value="SET_dom_sf"/>
</dbReference>
<dbReference type="Gene3D" id="2.20.70.10">
    <property type="match status" value="1"/>
</dbReference>
<dbReference type="SMART" id="SM00570">
    <property type="entry name" value="AWS"/>
    <property type="match status" value="1"/>
</dbReference>
<gene>
    <name evidence="23" type="primary">SET2</name>
    <name evidence="23" type="ORF">KQ657_003524</name>
</gene>
<dbReference type="FunFam" id="2.170.270.10:FF:000033">
    <property type="entry name" value="Histone-lysine N-methyltransferase"/>
    <property type="match status" value="1"/>
</dbReference>
<evidence type="ECO:0000256" key="17">
    <source>
        <dbReference type="SAM" id="MobiDB-lite"/>
    </source>
</evidence>
<dbReference type="Gene3D" id="2.170.270.10">
    <property type="entry name" value="SET domain"/>
    <property type="match status" value="1"/>
</dbReference>
<comment type="caution">
    <text evidence="23">The sequence shown here is derived from an EMBL/GenBank/DDBJ whole genome shotgun (WGS) entry which is preliminary data.</text>
</comment>
<comment type="function">
    <text evidence="1">Histone methyltransferase that trimethylates histone H3 'Lys-36' forming H3K36me3. Involved in transcription elongation as well as in transcription repression.</text>
</comment>
<feature type="compositionally biased region" description="Low complexity" evidence="17">
    <location>
        <begin position="601"/>
        <end position="610"/>
    </location>
</feature>
<dbReference type="SMART" id="SM00456">
    <property type="entry name" value="WW"/>
    <property type="match status" value="1"/>
</dbReference>
<keyword evidence="6" id="KW-0158">Chromosome</keyword>
<dbReference type="GO" id="GO:0005694">
    <property type="term" value="C:chromosome"/>
    <property type="evidence" value="ECO:0007669"/>
    <property type="project" value="UniProtKB-SubCell"/>
</dbReference>
<dbReference type="SMART" id="SM00317">
    <property type="entry name" value="SET"/>
    <property type="match status" value="1"/>
</dbReference>
<feature type="region of interest" description="Disordered" evidence="17">
    <location>
        <begin position="710"/>
        <end position="732"/>
    </location>
</feature>
<evidence type="ECO:0000256" key="2">
    <source>
        <dbReference type="ARBA" id="ARBA00004123"/>
    </source>
</evidence>
<name>A0A9P8AGS0_9ASCO</name>
<dbReference type="PROSITE" id="PS50280">
    <property type="entry name" value="SET"/>
    <property type="match status" value="1"/>
</dbReference>
<dbReference type="InterPro" id="IPR050777">
    <property type="entry name" value="SET2_Histone-Lys_MeTrsfase"/>
</dbReference>
<comment type="subcellular location">
    <subcellularLocation>
        <location evidence="3">Chromosome</location>
    </subcellularLocation>
    <subcellularLocation>
        <location evidence="2 16">Nucleus</location>
    </subcellularLocation>
</comment>
<dbReference type="PROSITE" id="PS50868">
    <property type="entry name" value="POST_SET"/>
    <property type="match status" value="1"/>
</dbReference>
<dbReference type="Gene3D" id="1.10.1740.100">
    <property type="entry name" value="Set2, Rpb1 interacting domain"/>
    <property type="match status" value="1"/>
</dbReference>
<dbReference type="Pfam" id="PF00397">
    <property type="entry name" value="WW"/>
    <property type="match status" value="1"/>
</dbReference>
<keyword evidence="10" id="KW-0949">S-adenosyl-L-methionine</keyword>
<keyword evidence="13 16" id="KW-0539">Nucleus</keyword>
<dbReference type="GO" id="GO:0032259">
    <property type="term" value="P:methylation"/>
    <property type="evidence" value="ECO:0007669"/>
    <property type="project" value="UniProtKB-KW"/>
</dbReference>
<comment type="catalytic activity">
    <reaction evidence="15">
        <text>L-lysyl(36)-[histone H3] + 3 S-adenosyl-L-methionine = N(6),N(6),N(6)-trimethyl-L-lysyl(36)-[histone H3] + 3 S-adenosyl-L-homocysteine + 3 H(+)</text>
        <dbReference type="Rhea" id="RHEA:60324"/>
        <dbReference type="Rhea" id="RHEA-COMP:9785"/>
        <dbReference type="Rhea" id="RHEA-COMP:15536"/>
        <dbReference type="ChEBI" id="CHEBI:15378"/>
        <dbReference type="ChEBI" id="CHEBI:29969"/>
        <dbReference type="ChEBI" id="CHEBI:57856"/>
        <dbReference type="ChEBI" id="CHEBI:59789"/>
        <dbReference type="ChEBI" id="CHEBI:61961"/>
        <dbReference type="EC" id="2.1.1.359"/>
    </reaction>
</comment>
<dbReference type="Pfam" id="PF08236">
    <property type="entry name" value="SRI"/>
    <property type="match status" value="1"/>
</dbReference>
<keyword evidence="8 23" id="KW-0489">Methyltransferase</keyword>
<dbReference type="Pfam" id="PF17907">
    <property type="entry name" value="AWS"/>
    <property type="match status" value="1"/>
</dbReference>
<evidence type="ECO:0000256" key="9">
    <source>
        <dbReference type="ARBA" id="ARBA00022679"/>
    </source>
</evidence>
<feature type="compositionally biased region" description="Basic and acidic residues" evidence="17">
    <location>
        <begin position="532"/>
        <end position="542"/>
    </location>
</feature>
<dbReference type="CDD" id="cd00201">
    <property type="entry name" value="WW"/>
    <property type="match status" value="1"/>
</dbReference>
<evidence type="ECO:0000256" key="10">
    <source>
        <dbReference type="ARBA" id="ARBA00022691"/>
    </source>
</evidence>
<evidence type="ECO:0000256" key="6">
    <source>
        <dbReference type="ARBA" id="ARBA00022454"/>
    </source>
</evidence>
<dbReference type="InterPro" id="IPR017923">
    <property type="entry name" value="TFIIS_N"/>
</dbReference>
<keyword evidence="12" id="KW-0804">Transcription</keyword>
<dbReference type="PROSITE" id="PS51215">
    <property type="entry name" value="AWS"/>
    <property type="match status" value="1"/>
</dbReference>
<proteinExistence type="predicted"/>
<dbReference type="OrthoDB" id="422362at2759"/>
<dbReference type="EMBL" id="JAHMUF010000032">
    <property type="protein sequence ID" value="KAG7191352.1"/>
    <property type="molecule type" value="Genomic_DNA"/>
</dbReference>
<evidence type="ECO:0000259" key="19">
    <source>
        <dbReference type="PROSITE" id="PS50280"/>
    </source>
</evidence>
<feature type="compositionally biased region" description="Polar residues" evidence="17">
    <location>
        <begin position="589"/>
        <end position="599"/>
    </location>
</feature>
<dbReference type="InterPro" id="IPR038190">
    <property type="entry name" value="SRI_sf"/>
</dbReference>
<evidence type="ECO:0000256" key="14">
    <source>
        <dbReference type="ARBA" id="ARBA00030091"/>
    </source>
</evidence>
<dbReference type="GO" id="GO:0140955">
    <property type="term" value="F:histone H3K36 trimethyltransferase activity"/>
    <property type="evidence" value="ECO:0007669"/>
    <property type="project" value="UniProtKB-EC"/>
</dbReference>
<evidence type="ECO:0000256" key="4">
    <source>
        <dbReference type="ARBA" id="ARBA00012178"/>
    </source>
</evidence>
<evidence type="ECO:0000259" key="20">
    <source>
        <dbReference type="PROSITE" id="PS50868"/>
    </source>
</evidence>
<dbReference type="RefSeq" id="XP_043046904.1">
    <property type="nucleotide sequence ID" value="XM_043194243.1"/>
</dbReference>
<dbReference type="InterPro" id="IPR036020">
    <property type="entry name" value="WW_dom_sf"/>
</dbReference>
<dbReference type="InterPro" id="IPR025788">
    <property type="entry name" value="Set2_fungi"/>
</dbReference>
<evidence type="ECO:0000259" key="21">
    <source>
        <dbReference type="PROSITE" id="PS51215"/>
    </source>
</evidence>
<reference evidence="23" key="1">
    <citation type="submission" date="2021-03" db="EMBL/GenBank/DDBJ databases">
        <authorList>
            <person name="Palmer J.M."/>
        </authorList>
    </citation>
    <scope>NUCLEOTIDE SEQUENCE</scope>
    <source>
        <strain evidence="23">ARV_011</strain>
    </source>
</reference>
<dbReference type="InterPro" id="IPR003616">
    <property type="entry name" value="Post-SET_dom"/>
</dbReference>
<dbReference type="Gene3D" id="1.20.930.10">
    <property type="entry name" value="Conserved domain common to transcription factors TFIIS, elongin A, CRSP70"/>
    <property type="match status" value="1"/>
</dbReference>
<feature type="domain" description="TFIIS N-terminal" evidence="22">
    <location>
        <begin position="353"/>
        <end position="431"/>
    </location>
</feature>
<evidence type="ECO:0000256" key="3">
    <source>
        <dbReference type="ARBA" id="ARBA00004286"/>
    </source>
</evidence>
<dbReference type="Proteomes" id="UP000790833">
    <property type="component" value="Unassembled WGS sequence"/>
</dbReference>
<sequence length="732" mass="83874">MTDVKSRQVQLYLDAESKTEEARSKFEELAECTYGSKNLGSSGQVLEYMSCDCVEQWDSEQGINLACGEDSDCINRVTSVECINKHCASTCGKNCSNQRFQKKQYAPVTVFQTEKKGYGLRADKELSEGQFIYEYIGEVIDEKAFRQRMIEYDTKNFKHFYFMMLNKDSFIDATLKGSLARFVNHSCSPNAFVDKWVVGEKLRMGIFAKRSIAVGEEITFDYNVDRYGAQKQPCYCGEPNCIKFMGGKTQTDAAMLLPEGVSEALGVTTKMERAWVRENKHKLKTTNEDSGINEDFVNNIPMLSLLQPVEVSKVMGALMKNQDVLIASKLIERLFLTNDDNINLAIIRFHGYKTFSKLIEEYRTIDSELSQEILTKILKILGKWPKVTKNKISSSQIEDVIRKLKAASTNEEIQTLAQSLLDEWSTLLMAYRIPKYDGNEAYNHSPIYGRGTRSPEQPSMDGQNYNNSQKQESLEFGTYNDADGTPLPDGWQMAIDKDTGKPYYFHTEKRLSKWERPVSAIKPQLPKGPKFVSKEINGRGGREGSGTPRSKHHEEEELARREEDKLRKEKEMLYNEVLEKEKRLQELIQQSQKGTQAGMASSVKSLSSNSNGGIKNKQYKSLSHRTPSTESQWMALFAKYVPNLLRLYEAEIGRENMKKCAKDLVHQLAQKEVKRDAEKTPPSEFVDSKVKKIKESVKLFMEKYLVKYRKKHDKRKHESSENNQRKRVKTDD</sequence>
<feature type="compositionally biased region" description="Basic and acidic residues" evidence="17">
    <location>
        <begin position="716"/>
        <end position="732"/>
    </location>
</feature>
<feature type="compositionally biased region" description="Basic and acidic residues" evidence="17">
    <location>
        <begin position="552"/>
        <end position="564"/>
    </location>
</feature>
<dbReference type="PROSITE" id="PS51319">
    <property type="entry name" value="TFIIS_N"/>
    <property type="match status" value="1"/>
</dbReference>
<evidence type="ECO:0000313" key="23">
    <source>
        <dbReference type="EMBL" id="KAG7191352.1"/>
    </source>
</evidence>
<feature type="domain" description="WW" evidence="18">
    <location>
        <begin position="485"/>
        <end position="519"/>
    </location>
</feature>
<keyword evidence="7" id="KW-0678">Repressor</keyword>
<dbReference type="CDD" id="cd19172">
    <property type="entry name" value="SET_SETD2"/>
    <property type="match status" value="1"/>
</dbReference>
<evidence type="ECO:0000313" key="24">
    <source>
        <dbReference type="Proteomes" id="UP000790833"/>
    </source>
</evidence>
<evidence type="ECO:0000259" key="22">
    <source>
        <dbReference type="PROSITE" id="PS51319"/>
    </source>
</evidence>
<dbReference type="AlphaFoldDB" id="A0A9P8AGS0"/>
<feature type="domain" description="Post-SET" evidence="20">
    <location>
        <begin position="230"/>
        <end position="246"/>
    </location>
</feature>
<evidence type="ECO:0000256" key="13">
    <source>
        <dbReference type="ARBA" id="ARBA00023242"/>
    </source>
</evidence>
<keyword evidence="9" id="KW-0808">Transferase</keyword>
<evidence type="ECO:0000256" key="11">
    <source>
        <dbReference type="ARBA" id="ARBA00023015"/>
    </source>
</evidence>
<dbReference type="InterPro" id="IPR013257">
    <property type="entry name" value="SRI"/>
</dbReference>
<dbReference type="Pfam" id="PF00856">
    <property type="entry name" value="SET"/>
    <property type="match status" value="1"/>
</dbReference>
<dbReference type="GO" id="GO:0005634">
    <property type="term" value="C:nucleus"/>
    <property type="evidence" value="ECO:0007669"/>
    <property type="project" value="UniProtKB-SubCell"/>
</dbReference>
<evidence type="ECO:0000259" key="18">
    <source>
        <dbReference type="PROSITE" id="PS50020"/>
    </source>
</evidence>
<evidence type="ECO:0000256" key="12">
    <source>
        <dbReference type="ARBA" id="ARBA00023163"/>
    </source>
</evidence>
<dbReference type="SUPFAM" id="SSF51045">
    <property type="entry name" value="WW domain"/>
    <property type="match status" value="1"/>
</dbReference>
<keyword evidence="11" id="KW-0805">Transcription regulation</keyword>
<dbReference type="InterPro" id="IPR044437">
    <property type="entry name" value="SETD2/Set2_SET"/>
</dbReference>
<evidence type="ECO:0000256" key="7">
    <source>
        <dbReference type="ARBA" id="ARBA00022491"/>
    </source>
</evidence>
<dbReference type="PROSITE" id="PS50020">
    <property type="entry name" value="WW_DOMAIN_2"/>
    <property type="match status" value="1"/>
</dbReference>
<evidence type="ECO:0000256" key="8">
    <source>
        <dbReference type="ARBA" id="ARBA00022603"/>
    </source>
</evidence>
<dbReference type="PROSITE" id="PS51568">
    <property type="entry name" value="SAM_MT43_SET2_1"/>
    <property type="match status" value="1"/>
</dbReference>